<feature type="transmembrane region" description="Helical" evidence="7">
    <location>
        <begin position="402"/>
        <end position="427"/>
    </location>
</feature>
<feature type="transmembrane region" description="Helical" evidence="7">
    <location>
        <begin position="448"/>
        <end position="471"/>
    </location>
</feature>
<feature type="transmembrane region" description="Helical" evidence="7">
    <location>
        <begin position="211"/>
        <end position="234"/>
    </location>
</feature>
<comment type="similarity">
    <text evidence="2">Belongs to the purine-cytosine permease (2.A.39) family.</text>
</comment>
<dbReference type="Pfam" id="PF02133">
    <property type="entry name" value="Transp_cyt_pur"/>
    <property type="match status" value="1"/>
</dbReference>
<comment type="subcellular location">
    <subcellularLocation>
        <location evidence="1">Membrane</location>
        <topology evidence="1">Multi-pass membrane protein</topology>
    </subcellularLocation>
</comment>
<organism evidence="8 9">
    <name type="scientific">Cephalotrichum gorgonifer</name>
    <dbReference type="NCBI Taxonomy" id="2041049"/>
    <lineage>
        <taxon>Eukaryota</taxon>
        <taxon>Fungi</taxon>
        <taxon>Dikarya</taxon>
        <taxon>Ascomycota</taxon>
        <taxon>Pezizomycotina</taxon>
        <taxon>Sordariomycetes</taxon>
        <taxon>Hypocreomycetidae</taxon>
        <taxon>Microascales</taxon>
        <taxon>Microascaceae</taxon>
        <taxon>Cephalotrichum</taxon>
    </lineage>
</organism>
<dbReference type="Gene3D" id="1.10.4160.10">
    <property type="entry name" value="Hydantoin permease"/>
    <property type="match status" value="1"/>
</dbReference>
<protein>
    <submittedName>
        <fullName evidence="8">Related to uracil permease</fullName>
    </submittedName>
</protein>
<comment type="caution">
    <text evidence="8">The sequence shown here is derived from an EMBL/GenBank/DDBJ whole genome shotgun (WGS) entry which is preliminary data.</text>
</comment>
<feature type="region of interest" description="Disordered" evidence="6">
    <location>
        <begin position="23"/>
        <end position="47"/>
    </location>
</feature>
<feature type="transmembrane region" description="Helical" evidence="7">
    <location>
        <begin position="377"/>
        <end position="396"/>
    </location>
</feature>
<dbReference type="GO" id="GO:0015205">
    <property type="term" value="F:nucleobase transmembrane transporter activity"/>
    <property type="evidence" value="ECO:0007669"/>
    <property type="project" value="TreeGrafter"/>
</dbReference>
<evidence type="ECO:0000256" key="3">
    <source>
        <dbReference type="ARBA" id="ARBA00022692"/>
    </source>
</evidence>
<evidence type="ECO:0000313" key="8">
    <source>
        <dbReference type="EMBL" id="SPO06477.1"/>
    </source>
</evidence>
<evidence type="ECO:0000256" key="4">
    <source>
        <dbReference type="ARBA" id="ARBA00022989"/>
    </source>
</evidence>
<gene>
    <name evidence="8" type="ORF">DNG_09167</name>
</gene>
<accession>A0AAE8N7U3</accession>
<keyword evidence="3 7" id="KW-0812">Transmembrane</keyword>
<dbReference type="InterPro" id="IPR045225">
    <property type="entry name" value="Uracil/uridine/allantoin_perm"/>
</dbReference>
<name>A0AAE8N7U3_9PEZI</name>
<dbReference type="AlphaFoldDB" id="A0AAE8N7U3"/>
<feature type="transmembrane region" description="Helical" evidence="7">
    <location>
        <begin position="254"/>
        <end position="274"/>
    </location>
</feature>
<keyword evidence="5 7" id="KW-0472">Membrane</keyword>
<feature type="region of interest" description="Disordered" evidence="6">
    <location>
        <begin position="525"/>
        <end position="553"/>
    </location>
</feature>
<feature type="transmembrane region" description="Helical" evidence="7">
    <location>
        <begin position="335"/>
        <end position="356"/>
    </location>
</feature>
<feature type="transmembrane region" description="Helical" evidence="7">
    <location>
        <begin position="295"/>
        <end position="315"/>
    </location>
</feature>
<evidence type="ECO:0000256" key="2">
    <source>
        <dbReference type="ARBA" id="ARBA00008974"/>
    </source>
</evidence>
<dbReference type="GO" id="GO:0005886">
    <property type="term" value="C:plasma membrane"/>
    <property type="evidence" value="ECO:0007669"/>
    <property type="project" value="TreeGrafter"/>
</dbReference>
<evidence type="ECO:0000256" key="1">
    <source>
        <dbReference type="ARBA" id="ARBA00004141"/>
    </source>
</evidence>
<keyword evidence="9" id="KW-1185">Reference proteome</keyword>
<keyword evidence="4 7" id="KW-1133">Transmembrane helix</keyword>
<dbReference type="EMBL" id="ONZQ02000015">
    <property type="protein sequence ID" value="SPO06477.1"/>
    <property type="molecule type" value="Genomic_DNA"/>
</dbReference>
<evidence type="ECO:0000256" key="7">
    <source>
        <dbReference type="SAM" id="Phobius"/>
    </source>
</evidence>
<sequence length="553" mass="60934">MVKSLVTEENILTVKRRLTSASGWRLPETPGTLAPPGVASNKDQDPIPEHDQTWTTWDFSTYWMSDLINVTSWQVASSAMLVGLSTSDAIIITMLSGVLNAIPTVLNGDAGAKYHIPFPILVRSSYGYYFSYFAVVSRAILGVTWFGVNCWVGSTAVTETLGAVWPEYKTIENRLSPSSPVTTLQMVSYFLFFIIQLPFFMIPLRKLKTLFFWKAILLLPVSVGMVIWICVKAGDVKGIFLQPAKVTGSTRVWLWLSTFSAITDSWVSSVVNMSDFSRFAKSRRAPYSQLPTIPILKTLYAILGIATVGAGRVLYDKDIWSPIELLPLWTGSGGRFLAFCCGCLWIMAQISCNISANAVPFGHDVMNLAPAWINVNRGSAICLLLGAWAVCPWYLVSSAKQFLIFMNGYGCFICAMGTIMMTDYFLIQHKRLDVPSLYDPNGRYKFKAGINWRAAVVQFGFMALFVPGIIHNINPSIHIGSALERIYSLNWIINTFGPVIVYWLISAVFPDRASRVSKGEAILAGQDGRAGDEESSLGSGGGGSQGADSEKRQ</sequence>
<dbReference type="InterPro" id="IPR001248">
    <property type="entry name" value="Pur-cyt_permease"/>
</dbReference>
<dbReference type="Proteomes" id="UP001187682">
    <property type="component" value="Unassembled WGS sequence"/>
</dbReference>
<feature type="transmembrane region" description="Helical" evidence="7">
    <location>
        <begin position="186"/>
        <end position="204"/>
    </location>
</feature>
<feature type="transmembrane region" description="Helical" evidence="7">
    <location>
        <begin position="491"/>
        <end position="509"/>
    </location>
</feature>
<reference evidence="8" key="1">
    <citation type="submission" date="2018-03" db="EMBL/GenBank/DDBJ databases">
        <authorList>
            <person name="Guldener U."/>
        </authorList>
    </citation>
    <scope>NUCLEOTIDE SEQUENCE</scope>
</reference>
<evidence type="ECO:0000256" key="5">
    <source>
        <dbReference type="ARBA" id="ARBA00023136"/>
    </source>
</evidence>
<dbReference type="PANTHER" id="PTHR30618">
    <property type="entry name" value="NCS1 FAMILY PURINE/PYRIMIDINE TRANSPORTER"/>
    <property type="match status" value="1"/>
</dbReference>
<dbReference type="PANTHER" id="PTHR30618:SF0">
    <property type="entry name" value="PURINE-URACIL PERMEASE NCS1"/>
    <property type="match status" value="1"/>
</dbReference>
<evidence type="ECO:0000313" key="9">
    <source>
        <dbReference type="Proteomes" id="UP001187682"/>
    </source>
</evidence>
<evidence type="ECO:0000256" key="6">
    <source>
        <dbReference type="SAM" id="MobiDB-lite"/>
    </source>
</evidence>
<proteinExistence type="inferred from homology"/>